<accession>A0A0A1FHR3</accession>
<keyword evidence="10" id="KW-1185">Reference proteome</keyword>
<feature type="transmembrane region" description="Helical" evidence="8">
    <location>
        <begin position="247"/>
        <end position="265"/>
    </location>
</feature>
<keyword evidence="4 8" id="KW-1003">Cell membrane</keyword>
<protein>
    <recommendedName>
        <fullName evidence="8">Probable membrane transporter protein</fullName>
    </recommendedName>
</protein>
<evidence type="ECO:0000256" key="6">
    <source>
        <dbReference type="ARBA" id="ARBA00022989"/>
    </source>
</evidence>
<feature type="transmembrane region" description="Helical" evidence="8">
    <location>
        <begin position="86"/>
        <end position="109"/>
    </location>
</feature>
<feature type="transmembrane region" description="Helical" evidence="8">
    <location>
        <begin position="153"/>
        <end position="182"/>
    </location>
</feature>
<keyword evidence="3" id="KW-0813">Transport</keyword>
<comment type="similarity">
    <text evidence="2 8">Belongs to the 4-toluene sulfonate uptake permease (TSUP) (TC 2.A.102) family.</text>
</comment>
<evidence type="ECO:0000256" key="2">
    <source>
        <dbReference type="ARBA" id="ARBA00009142"/>
    </source>
</evidence>
<sequence length="270" mass="28608">MTATFFNFSFLHAMPELFPDFLILALASFLAGLIDAVVGGGGLIQIPALFAMLPNTTPATIFGTNKLAGIFGTGAAAVNFARRVKIAWNSALPAAGAAFLFAFLGAYTVTHIPTEAIRKSLPFILLAVAVYTIKKKDFGSIHAPLHTGSKEKLLAMLIGGGIGFYDGVFGPGTGSFLIFLFVRFFGFDFLAASAVSKVINVATNLAALLWFGYSGHIIWQLGLIMAICNVGGSLVGTKLALKHGSGFVRKLFLFVVSVLILKTGYDAFLK</sequence>
<dbReference type="InterPro" id="IPR052017">
    <property type="entry name" value="TSUP"/>
</dbReference>
<feature type="transmembrane region" description="Helical" evidence="8">
    <location>
        <begin position="189"/>
        <end position="211"/>
    </location>
</feature>
<gene>
    <name evidence="9" type="ORF">LT85_4963</name>
</gene>
<reference evidence="10" key="1">
    <citation type="journal article" date="2014" name="Soil Biol. Biochem.">
        <title>Structure and function of bacterial communities in ageing soils: Insights from the Mendocino ecological staircase.</title>
        <authorList>
            <person name="Uroz S."/>
            <person name="Tech J.J."/>
            <person name="Sawaya N.A."/>
            <person name="Frey-Klett P."/>
            <person name="Leveau J.H.J."/>
        </authorList>
    </citation>
    <scope>NUCLEOTIDE SEQUENCE [LARGE SCALE GENOMIC DNA]</scope>
    <source>
        <strain evidence="10">Cal35</strain>
    </source>
</reference>
<dbReference type="PANTHER" id="PTHR30269">
    <property type="entry name" value="TRANSMEMBRANE PROTEIN YFCA"/>
    <property type="match status" value="1"/>
</dbReference>
<evidence type="ECO:0000256" key="1">
    <source>
        <dbReference type="ARBA" id="ARBA00004651"/>
    </source>
</evidence>
<evidence type="ECO:0000256" key="3">
    <source>
        <dbReference type="ARBA" id="ARBA00022448"/>
    </source>
</evidence>
<dbReference type="EMBL" id="CP009962">
    <property type="protein sequence ID" value="AIY44121.1"/>
    <property type="molecule type" value="Genomic_DNA"/>
</dbReference>
<evidence type="ECO:0000256" key="4">
    <source>
        <dbReference type="ARBA" id="ARBA00022475"/>
    </source>
</evidence>
<keyword evidence="5 8" id="KW-0812">Transmembrane</keyword>
<proteinExistence type="inferred from homology"/>
<evidence type="ECO:0000313" key="10">
    <source>
        <dbReference type="Proteomes" id="UP000030302"/>
    </source>
</evidence>
<dbReference type="STRING" id="279058.LT85_4963"/>
<feature type="transmembrane region" description="Helical" evidence="8">
    <location>
        <begin position="217"/>
        <end position="235"/>
    </location>
</feature>
<dbReference type="Pfam" id="PF01925">
    <property type="entry name" value="TauE"/>
    <property type="match status" value="1"/>
</dbReference>
<dbReference type="AlphaFoldDB" id="A0A0A1FHR3"/>
<keyword evidence="7 8" id="KW-0472">Membrane</keyword>
<comment type="subcellular location">
    <subcellularLocation>
        <location evidence="1 8">Cell membrane</location>
        <topology evidence="1 8">Multi-pass membrane protein</topology>
    </subcellularLocation>
</comment>
<evidence type="ECO:0000313" key="9">
    <source>
        <dbReference type="EMBL" id="AIY44121.1"/>
    </source>
</evidence>
<keyword evidence="6 8" id="KW-1133">Transmembrane helix</keyword>
<evidence type="ECO:0000256" key="7">
    <source>
        <dbReference type="ARBA" id="ARBA00023136"/>
    </source>
</evidence>
<organism evidence="9 10">
    <name type="scientific">Collimonas arenae</name>
    <dbReference type="NCBI Taxonomy" id="279058"/>
    <lineage>
        <taxon>Bacteria</taxon>
        <taxon>Pseudomonadati</taxon>
        <taxon>Pseudomonadota</taxon>
        <taxon>Betaproteobacteria</taxon>
        <taxon>Burkholderiales</taxon>
        <taxon>Oxalobacteraceae</taxon>
        <taxon>Collimonas</taxon>
    </lineage>
</organism>
<feature type="transmembrane region" description="Helical" evidence="8">
    <location>
        <begin position="21"/>
        <end position="44"/>
    </location>
</feature>
<name>A0A0A1FHR3_9BURK</name>
<dbReference type="Proteomes" id="UP000030302">
    <property type="component" value="Chromosome"/>
</dbReference>
<dbReference type="HOGENOM" id="CLU_045498_2_0_4"/>
<dbReference type="InterPro" id="IPR002781">
    <property type="entry name" value="TM_pro_TauE-like"/>
</dbReference>
<evidence type="ECO:0000256" key="8">
    <source>
        <dbReference type="RuleBase" id="RU363041"/>
    </source>
</evidence>
<evidence type="ECO:0000256" key="5">
    <source>
        <dbReference type="ARBA" id="ARBA00022692"/>
    </source>
</evidence>
<dbReference type="GO" id="GO:0005886">
    <property type="term" value="C:plasma membrane"/>
    <property type="evidence" value="ECO:0007669"/>
    <property type="project" value="UniProtKB-SubCell"/>
</dbReference>
<dbReference type="KEGG" id="care:LT85_4963"/>
<dbReference type="PANTHER" id="PTHR30269:SF0">
    <property type="entry name" value="MEMBRANE TRANSPORTER PROTEIN YFCA-RELATED"/>
    <property type="match status" value="1"/>
</dbReference>